<organism evidence="1 2">
    <name type="scientific">Parnassius mnemosyne</name>
    <name type="common">clouded apollo</name>
    <dbReference type="NCBI Taxonomy" id="213953"/>
    <lineage>
        <taxon>Eukaryota</taxon>
        <taxon>Metazoa</taxon>
        <taxon>Ecdysozoa</taxon>
        <taxon>Arthropoda</taxon>
        <taxon>Hexapoda</taxon>
        <taxon>Insecta</taxon>
        <taxon>Pterygota</taxon>
        <taxon>Neoptera</taxon>
        <taxon>Endopterygota</taxon>
        <taxon>Lepidoptera</taxon>
        <taxon>Glossata</taxon>
        <taxon>Ditrysia</taxon>
        <taxon>Papilionoidea</taxon>
        <taxon>Papilionidae</taxon>
        <taxon>Parnassiinae</taxon>
        <taxon>Parnassini</taxon>
        <taxon>Parnassius</taxon>
        <taxon>Driopa</taxon>
    </lineage>
</organism>
<comment type="caution">
    <text evidence="1">The sequence shown here is derived from an EMBL/GenBank/DDBJ whole genome shotgun (WGS) entry which is preliminary data.</text>
</comment>
<proteinExistence type="predicted"/>
<evidence type="ECO:0000313" key="2">
    <source>
        <dbReference type="Proteomes" id="UP001314205"/>
    </source>
</evidence>
<reference evidence="1 2" key="1">
    <citation type="submission" date="2023-11" db="EMBL/GenBank/DDBJ databases">
        <authorList>
            <person name="Hedman E."/>
            <person name="Englund M."/>
            <person name="Stromberg M."/>
            <person name="Nyberg Akerstrom W."/>
            <person name="Nylinder S."/>
            <person name="Jareborg N."/>
            <person name="Kallberg Y."/>
            <person name="Kronander E."/>
        </authorList>
    </citation>
    <scope>NUCLEOTIDE SEQUENCE [LARGE SCALE GENOMIC DNA]</scope>
</reference>
<dbReference type="SUPFAM" id="SSF56219">
    <property type="entry name" value="DNase I-like"/>
    <property type="match status" value="1"/>
</dbReference>
<evidence type="ECO:0000313" key="1">
    <source>
        <dbReference type="EMBL" id="CAK1582116.1"/>
    </source>
</evidence>
<dbReference type="Gene3D" id="3.60.10.10">
    <property type="entry name" value="Endonuclease/exonuclease/phosphatase"/>
    <property type="match status" value="1"/>
</dbReference>
<dbReference type="Proteomes" id="UP001314205">
    <property type="component" value="Unassembled WGS sequence"/>
</dbReference>
<dbReference type="AlphaFoldDB" id="A0AAV1KGC6"/>
<evidence type="ECO:0008006" key="3">
    <source>
        <dbReference type="Google" id="ProtNLM"/>
    </source>
</evidence>
<name>A0AAV1KGC6_9NEOP</name>
<accession>A0AAV1KGC6</accession>
<protein>
    <recommendedName>
        <fullName evidence="3">Craniofacial development protein 2-like</fullName>
    </recommendedName>
</protein>
<sequence length="121" mass="13932">MKKGNIKKVNIARAYPRSDVSESNVKYADNEEYVRTFPVSDEYDKNYNSHILIQSKIRLATWNLGTLTEKGQELAKVLQARKINILCCLQETKWKGSKSRDLGLGYQFLYCGNTSMRNGYL</sequence>
<dbReference type="EMBL" id="CAVLGL010000035">
    <property type="protein sequence ID" value="CAK1582116.1"/>
    <property type="molecule type" value="Genomic_DNA"/>
</dbReference>
<dbReference type="InterPro" id="IPR036691">
    <property type="entry name" value="Endo/exonu/phosph_ase_sf"/>
</dbReference>
<keyword evidence="2" id="KW-1185">Reference proteome</keyword>
<gene>
    <name evidence="1" type="ORF">PARMNEM_LOCUS3694</name>
</gene>